<dbReference type="PROSITE" id="PS00916">
    <property type="entry name" value="PI3_4_KINASE_2"/>
    <property type="match status" value="1"/>
</dbReference>
<dbReference type="GO" id="GO:0005768">
    <property type="term" value="C:endosome"/>
    <property type="evidence" value="ECO:0007669"/>
    <property type="project" value="TreeGrafter"/>
</dbReference>
<dbReference type="InterPro" id="IPR002420">
    <property type="entry name" value="PI3K-type_C2_dom"/>
</dbReference>
<feature type="region of interest" description="Disordered" evidence="10">
    <location>
        <begin position="29"/>
        <end position="57"/>
    </location>
</feature>
<dbReference type="InterPro" id="IPR011009">
    <property type="entry name" value="Kinase-like_dom_sf"/>
</dbReference>
<dbReference type="GO" id="GO:0005777">
    <property type="term" value="C:peroxisome"/>
    <property type="evidence" value="ECO:0007669"/>
    <property type="project" value="TreeGrafter"/>
</dbReference>
<comment type="similarity">
    <text evidence="9">Belongs to the PI3/PI4-kinase family.</text>
</comment>
<dbReference type="InterPro" id="IPR042236">
    <property type="entry name" value="PI3K_accessory_sf"/>
</dbReference>
<dbReference type="Pfam" id="PF00454">
    <property type="entry name" value="PI3_PI4_kinase"/>
    <property type="match status" value="1"/>
</dbReference>
<dbReference type="OrthoDB" id="67688at2759"/>
<dbReference type="Pfam" id="PF13812">
    <property type="entry name" value="PPR_3"/>
    <property type="match status" value="2"/>
</dbReference>
<evidence type="ECO:0000259" key="11">
    <source>
        <dbReference type="PROSITE" id="PS50290"/>
    </source>
</evidence>
<dbReference type="Pfam" id="PF00792">
    <property type="entry name" value="PI3K_C2"/>
    <property type="match status" value="1"/>
</dbReference>
<evidence type="ECO:0000256" key="3">
    <source>
        <dbReference type="ARBA" id="ARBA00022737"/>
    </source>
</evidence>
<protein>
    <recommendedName>
        <fullName evidence="1">phosphatidylinositol 3-kinase</fullName>
        <ecNumber evidence="1">2.7.1.137</ecNumber>
    </recommendedName>
</protein>
<dbReference type="GO" id="GO:0034271">
    <property type="term" value="C:phosphatidylinositol 3-kinase complex, class III, type I"/>
    <property type="evidence" value="ECO:0007669"/>
    <property type="project" value="TreeGrafter"/>
</dbReference>
<dbReference type="InterPro" id="IPR018936">
    <property type="entry name" value="PI3/4_kinase_CS"/>
</dbReference>
<feature type="domain" description="PIK helical" evidence="12">
    <location>
        <begin position="723"/>
        <end position="916"/>
    </location>
</feature>
<evidence type="ECO:0000256" key="9">
    <source>
        <dbReference type="PROSITE-ProRule" id="PRU00880"/>
    </source>
</evidence>
<dbReference type="InterPro" id="IPR035892">
    <property type="entry name" value="C2_domain_sf"/>
</dbReference>
<dbReference type="Gene3D" id="1.25.40.70">
    <property type="entry name" value="Phosphatidylinositol 3-kinase, accessory domain (PIK)"/>
    <property type="match status" value="1"/>
</dbReference>
<organism evidence="14 15">
    <name type="scientific">Panicum miliaceum</name>
    <name type="common">Proso millet</name>
    <name type="synonym">Broomcorn millet</name>
    <dbReference type="NCBI Taxonomy" id="4540"/>
    <lineage>
        <taxon>Eukaryota</taxon>
        <taxon>Viridiplantae</taxon>
        <taxon>Streptophyta</taxon>
        <taxon>Embryophyta</taxon>
        <taxon>Tracheophyta</taxon>
        <taxon>Spermatophyta</taxon>
        <taxon>Magnoliopsida</taxon>
        <taxon>Liliopsida</taxon>
        <taxon>Poales</taxon>
        <taxon>Poaceae</taxon>
        <taxon>PACMAD clade</taxon>
        <taxon>Panicoideae</taxon>
        <taxon>Panicodae</taxon>
        <taxon>Paniceae</taxon>
        <taxon>Panicinae</taxon>
        <taxon>Panicum</taxon>
        <taxon>Panicum sect. Panicum</taxon>
    </lineage>
</organism>
<evidence type="ECO:0000256" key="1">
    <source>
        <dbReference type="ARBA" id="ARBA00012073"/>
    </source>
</evidence>
<dbReference type="FunFam" id="3.30.1010.10:FF:000002">
    <property type="entry name" value="Phosphatidylinositol 3-kinase catalytic subunit type 3"/>
    <property type="match status" value="1"/>
</dbReference>
<dbReference type="CDD" id="cd08397">
    <property type="entry name" value="C2_PI3K_class_III"/>
    <property type="match status" value="1"/>
</dbReference>
<dbReference type="InterPro" id="IPR002885">
    <property type="entry name" value="PPR_rpt"/>
</dbReference>
<feature type="repeat" description="PPR" evidence="8">
    <location>
        <begin position="320"/>
        <end position="354"/>
    </location>
</feature>
<evidence type="ECO:0000256" key="2">
    <source>
        <dbReference type="ARBA" id="ARBA00022679"/>
    </source>
</evidence>
<dbReference type="PROSITE" id="PS50290">
    <property type="entry name" value="PI3_4_KINASE_3"/>
    <property type="match status" value="1"/>
</dbReference>
<feature type="domain" description="PI3K/PI4K catalytic" evidence="11">
    <location>
        <begin position="942"/>
        <end position="1210"/>
    </location>
</feature>
<dbReference type="GO" id="GO:0016303">
    <property type="term" value="F:1-phosphatidylinositol-3-kinase activity"/>
    <property type="evidence" value="ECO:0007669"/>
    <property type="project" value="UniProtKB-EC"/>
</dbReference>
<dbReference type="Pfam" id="PF01535">
    <property type="entry name" value="PPR"/>
    <property type="match status" value="2"/>
</dbReference>
<keyword evidence="6" id="KW-0067">ATP-binding</keyword>
<evidence type="ECO:0000256" key="5">
    <source>
        <dbReference type="ARBA" id="ARBA00022777"/>
    </source>
</evidence>
<accession>A0A3L6RIR1</accession>
<keyword evidence="3" id="KW-0677">Repeat</keyword>
<dbReference type="Pfam" id="PF00613">
    <property type="entry name" value="PI3Ka"/>
    <property type="match status" value="1"/>
</dbReference>
<evidence type="ECO:0000256" key="6">
    <source>
        <dbReference type="ARBA" id="ARBA00022840"/>
    </source>
</evidence>
<dbReference type="Gene3D" id="1.25.40.10">
    <property type="entry name" value="Tetratricopeptide repeat domain"/>
    <property type="match status" value="3"/>
</dbReference>
<keyword evidence="2" id="KW-0808">Transferase</keyword>
<proteinExistence type="inferred from homology"/>
<gene>
    <name evidence="14" type="ORF">C2845_PM13G08180</name>
</gene>
<dbReference type="SUPFAM" id="SSF56112">
    <property type="entry name" value="Protein kinase-like (PK-like)"/>
    <property type="match status" value="1"/>
</dbReference>
<dbReference type="SMART" id="SM00146">
    <property type="entry name" value="PI3Kc"/>
    <property type="match status" value="1"/>
</dbReference>
<dbReference type="PROSITE" id="PS51545">
    <property type="entry name" value="PIK_HELICAL"/>
    <property type="match status" value="1"/>
</dbReference>
<dbReference type="InterPro" id="IPR057756">
    <property type="entry name" value="PI3-kinase_type3/VPS34_cat"/>
</dbReference>
<dbReference type="Gene3D" id="3.30.1010.10">
    <property type="entry name" value="Phosphatidylinositol 3-kinase Catalytic Subunit, Chain A, domain 4"/>
    <property type="match status" value="1"/>
</dbReference>
<dbReference type="PROSITE" id="PS00915">
    <property type="entry name" value="PI3_4_KINASE_1"/>
    <property type="match status" value="1"/>
</dbReference>
<dbReference type="InterPro" id="IPR000403">
    <property type="entry name" value="PI3/4_kinase_cat_dom"/>
</dbReference>
<dbReference type="AlphaFoldDB" id="A0A3L6RIR1"/>
<feature type="domain" description="C2 PI3K-type" evidence="13">
    <location>
        <begin position="476"/>
        <end position="626"/>
    </location>
</feature>
<evidence type="ECO:0000256" key="10">
    <source>
        <dbReference type="SAM" id="MobiDB-lite"/>
    </source>
</evidence>
<dbReference type="InterPro" id="IPR016024">
    <property type="entry name" value="ARM-type_fold"/>
</dbReference>
<dbReference type="InterPro" id="IPR001263">
    <property type="entry name" value="PI3K_accessory_dom"/>
</dbReference>
<dbReference type="SMART" id="SM00142">
    <property type="entry name" value="PI3K_C2"/>
    <property type="match status" value="1"/>
</dbReference>
<dbReference type="SUPFAM" id="SSF49562">
    <property type="entry name" value="C2 domain (Calcium/lipid-binding domain, CaLB)"/>
    <property type="match status" value="1"/>
</dbReference>
<dbReference type="STRING" id="4540.A0A3L6RIR1"/>
<name>A0A3L6RIR1_PANMI</name>
<dbReference type="NCBIfam" id="TIGR00756">
    <property type="entry name" value="PPR"/>
    <property type="match status" value="4"/>
</dbReference>
<sequence>MAPPLAAAIRRLPLSNSNLRRLLSSHHLRLSTSHPPSDQSDFEPDPDHPLLLPPATDDDGELASFVHRISSAASSASSPKESLSLLLSSSTTTGSSPAPASPTLLVRALWELRRDPDAAALAVRYGDESSAVGGADGAGAGPQPPPAEAWHLAVWAAGKARRFDLAWAVVRCMRCRGVLTRRAMVILMERYAAANEVNKAIKTFDVMEKFKVEVDQTAFYSLLRSLCKSKNIEDAEELLLLRKKFFPLTAEGFNIILDGWCNVITDVAEAKRVWREMSNYCITPDGISYTLMVSCFSKVGNLFDTLRVYDEMKKRGWTPGIGVYNSLVYVLTRENCMKDAHNILSKLIDEGIQPDVETYNSMVVPLCESSKLDEARMVMESMILKGIVPTISTYHAFLKQEGIDESLKLLQKMKEDGCGPKSDTFLMLIDKFFLLDESRNALRVWNEMRKYDINPARSHYMTVVKGLVKDGCIPRALEYYDEMKEKDYNLSTGRKHRELFVECKLYMNGVPFGLPAKTRLQDSGPPYCWNHLITLTTKYKDLISFSQLAFTVWDVSSGKDGDIVGGVTISLFNSKMQLKTGRRKLRLWPKKEGDGSVPTSTPGKIPKNERSEIERLEGLINKYERGKIQHIDWLDRLTCSALEKAMKKEGGRTVNLYPSLIVELYSFDHKVIFQESGANFYGPAPVSLLNELVTVWDPELGLTNPSEHKHLKLARNLTRGIIDRDLKPSEEERPLLQRIFKFPPTRPLLEVEKDLVWKFRFSLMSEKKYFTKFVRSVDWNDTKEAKQAVELIEEWETIDVADALELLSPEFETEEIRAFAVRILETADDDELQYYLLQLVQALRFERSDKSRLELSRIERASSQFVDREDGDDDEAQLCQSLSLQDKLVVELRSVMKNVRDVRGSSEKKIEKLRELLPGIFTGVTMPIRSPLAPDVIITGVVPRESSIFKSVLHPLRITFKTENEGTSKIIFKKGDDLRQDQLVIQMVSLMDRLLKLENMDLHLTPYRVLATGLDEGLIEFIPSSSLSQVLSEHRSITSYLQRFHPDEDGPFGITTQCLETFIKSCVGYSVITYIMGIRDRHLDNILLTDDGRLFHIDFAFILGRDPKPFPPPMKLCKEMVEAMGGAESQYYSRFKSYCCEAYNILRKSSSLILNLFKLMGRSNIPVLSPDQNGDVRGIDLLQQKFRLDLDDEAVHFFQGLINESVTALFPQMVEIIHRWAQYWR</sequence>
<dbReference type="Gene3D" id="2.60.40.150">
    <property type="entry name" value="C2 domain"/>
    <property type="match status" value="1"/>
</dbReference>
<keyword evidence="5" id="KW-0418">Kinase</keyword>
<comment type="caution">
    <text evidence="14">The sequence shown here is derived from an EMBL/GenBank/DDBJ whole genome shotgun (WGS) entry which is preliminary data.</text>
</comment>
<evidence type="ECO:0000259" key="13">
    <source>
        <dbReference type="PROSITE" id="PS51547"/>
    </source>
</evidence>
<reference evidence="15" key="1">
    <citation type="journal article" date="2019" name="Nat. Commun.">
        <title>The genome of broomcorn millet.</title>
        <authorList>
            <person name="Zou C."/>
            <person name="Miki D."/>
            <person name="Li D."/>
            <person name="Tang Q."/>
            <person name="Xiao L."/>
            <person name="Rajput S."/>
            <person name="Deng P."/>
            <person name="Jia W."/>
            <person name="Huang R."/>
            <person name="Zhang M."/>
            <person name="Sun Y."/>
            <person name="Hu J."/>
            <person name="Fu X."/>
            <person name="Schnable P.S."/>
            <person name="Li F."/>
            <person name="Zhang H."/>
            <person name="Feng B."/>
            <person name="Zhu X."/>
            <person name="Liu R."/>
            <person name="Schnable J.C."/>
            <person name="Zhu J.-K."/>
            <person name="Zhang H."/>
        </authorList>
    </citation>
    <scope>NUCLEOTIDE SEQUENCE [LARGE SCALE GENOMIC DNA]</scope>
</reference>
<dbReference type="GO" id="GO:0006897">
    <property type="term" value="P:endocytosis"/>
    <property type="evidence" value="ECO:0007669"/>
    <property type="project" value="TreeGrafter"/>
</dbReference>
<dbReference type="Gene3D" id="1.10.1070.11">
    <property type="entry name" value="Phosphatidylinositol 3-/4-kinase, catalytic domain"/>
    <property type="match status" value="1"/>
</dbReference>
<dbReference type="GO" id="GO:0034272">
    <property type="term" value="C:phosphatidylinositol 3-kinase complex, class III, type II"/>
    <property type="evidence" value="ECO:0007669"/>
    <property type="project" value="TreeGrafter"/>
</dbReference>
<dbReference type="InterPro" id="IPR015433">
    <property type="entry name" value="PI3/4_kinase"/>
</dbReference>
<keyword evidence="15" id="KW-1185">Reference proteome</keyword>
<evidence type="ECO:0000313" key="14">
    <source>
        <dbReference type="EMBL" id="RLN03635.1"/>
    </source>
</evidence>
<dbReference type="GO" id="GO:0000045">
    <property type="term" value="P:autophagosome assembly"/>
    <property type="evidence" value="ECO:0007669"/>
    <property type="project" value="TreeGrafter"/>
</dbReference>
<feature type="repeat" description="PPR" evidence="8">
    <location>
        <begin position="285"/>
        <end position="319"/>
    </location>
</feature>
<dbReference type="PROSITE" id="PS51375">
    <property type="entry name" value="PPR"/>
    <property type="match status" value="3"/>
</dbReference>
<dbReference type="SUPFAM" id="SSF48371">
    <property type="entry name" value="ARM repeat"/>
    <property type="match status" value="1"/>
</dbReference>
<feature type="repeat" description="PPR" evidence="8">
    <location>
        <begin position="355"/>
        <end position="389"/>
    </location>
</feature>
<dbReference type="CDD" id="cd00896">
    <property type="entry name" value="PI3Kc_III"/>
    <property type="match status" value="1"/>
</dbReference>
<keyword evidence="7" id="KW-0809">Transit peptide</keyword>
<dbReference type="SMART" id="SM00145">
    <property type="entry name" value="PI3Ka"/>
    <property type="match status" value="1"/>
</dbReference>
<dbReference type="PROSITE" id="PS51547">
    <property type="entry name" value="C2_PI3K"/>
    <property type="match status" value="1"/>
</dbReference>
<dbReference type="EC" id="2.7.1.137" evidence="1"/>
<dbReference type="PANTHER" id="PTHR10048:SF7">
    <property type="entry name" value="PHOSPHATIDYLINOSITOL 3-KINASE CATALYTIC SUBUNIT TYPE 3"/>
    <property type="match status" value="1"/>
</dbReference>
<dbReference type="GO" id="GO:0048015">
    <property type="term" value="P:phosphatidylinositol-mediated signaling"/>
    <property type="evidence" value="ECO:0007669"/>
    <property type="project" value="TreeGrafter"/>
</dbReference>
<dbReference type="InterPro" id="IPR011990">
    <property type="entry name" value="TPR-like_helical_dom_sf"/>
</dbReference>
<dbReference type="Proteomes" id="UP000275267">
    <property type="component" value="Unassembled WGS sequence"/>
</dbReference>
<evidence type="ECO:0000256" key="8">
    <source>
        <dbReference type="PROSITE-ProRule" id="PRU00708"/>
    </source>
</evidence>
<evidence type="ECO:0000256" key="7">
    <source>
        <dbReference type="ARBA" id="ARBA00022946"/>
    </source>
</evidence>
<evidence type="ECO:0000259" key="12">
    <source>
        <dbReference type="PROSITE" id="PS51545"/>
    </source>
</evidence>
<dbReference type="GO" id="GO:0000407">
    <property type="term" value="C:phagophore assembly site"/>
    <property type="evidence" value="ECO:0007669"/>
    <property type="project" value="TreeGrafter"/>
</dbReference>
<evidence type="ECO:0000313" key="15">
    <source>
        <dbReference type="Proteomes" id="UP000275267"/>
    </source>
</evidence>
<dbReference type="PANTHER" id="PTHR10048">
    <property type="entry name" value="PHOSPHATIDYLINOSITOL KINASE"/>
    <property type="match status" value="1"/>
</dbReference>
<dbReference type="FunFam" id="1.10.1070.11:FF:000014">
    <property type="entry name" value="Phosphatidylinositol 3-kinase, root isoform"/>
    <property type="match status" value="1"/>
</dbReference>
<dbReference type="GO" id="GO:0005524">
    <property type="term" value="F:ATP binding"/>
    <property type="evidence" value="ECO:0007669"/>
    <property type="project" value="UniProtKB-KW"/>
</dbReference>
<dbReference type="InterPro" id="IPR036940">
    <property type="entry name" value="PI3/4_kinase_cat_sf"/>
</dbReference>
<dbReference type="CDD" id="cd00870">
    <property type="entry name" value="PI3Ka_III"/>
    <property type="match status" value="1"/>
</dbReference>
<evidence type="ECO:0000256" key="4">
    <source>
        <dbReference type="ARBA" id="ARBA00022741"/>
    </source>
</evidence>
<dbReference type="EMBL" id="PQIB02000008">
    <property type="protein sequence ID" value="RLN03635.1"/>
    <property type="molecule type" value="Genomic_DNA"/>
</dbReference>
<keyword evidence="4" id="KW-0547">Nucleotide-binding</keyword>